<evidence type="ECO:0000256" key="5">
    <source>
        <dbReference type="ARBA" id="ARBA00035648"/>
    </source>
</evidence>
<keyword evidence="2" id="KW-0540">Nuclease</keyword>
<dbReference type="EMBL" id="JADCKL010000001">
    <property type="protein sequence ID" value="MBE5061849.1"/>
    <property type="molecule type" value="Genomic_DNA"/>
</dbReference>
<organism evidence="8 9">
    <name type="scientific">Claveliimonas monacensis</name>
    <dbReference type="NCBI Taxonomy" id="2779351"/>
    <lineage>
        <taxon>Bacteria</taxon>
        <taxon>Bacillati</taxon>
        <taxon>Bacillota</taxon>
        <taxon>Clostridia</taxon>
        <taxon>Lachnospirales</taxon>
        <taxon>Lachnospiraceae</taxon>
        <taxon>Claveliimonas</taxon>
    </lineage>
</organism>
<evidence type="ECO:0000259" key="6">
    <source>
        <dbReference type="Pfam" id="PF03755"/>
    </source>
</evidence>
<protein>
    <submittedName>
        <fullName evidence="8">YicC family protein</fullName>
    </submittedName>
</protein>
<name>A0ABR9RFV7_9FIRM</name>
<evidence type="ECO:0000256" key="4">
    <source>
        <dbReference type="ARBA" id="ARBA00022801"/>
    </source>
</evidence>
<dbReference type="NCBIfam" id="TIGR00255">
    <property type="entry name" value="YicC/YloC family endoribonuclease"/>
    <property type="match status" value="1"/>
</dbReference>
<dbReference type="InterPro" id="IPR013527">
    <property type="entry name" value="YicC-like_N"/>
</dbReference>
<proteinExistence type="inferred from homology"/>
<dbReference type="RefSeq" id="WP_226393953.1">
    <property type="nucleotide sequence ID" value="NZ_JADCKL010000001.1"/>
</dbReference>
<gene>
    <name evidence="8" type="ORF">INF30_01010</name>
</gene>
<dbReference type="InterPro" id="IPR005229">
    <property type="entry name" value="YicC/YloC-like"/>
</dbReference>
<dbReference type="Pfam" id="PF08340">
    <property type="entry name" value="YicC-like_C"/>
    <property type="match status" value="1"/>
</dbReference>
<comment type="caution">
    <text evidence="8">The sequence shown here is derived from an EMBL/GenBank/DDBJ whole genome shotgun (WGS) entry which is preliminary data.</text>
</comment>
<keyword evidence="4" id="KW-0378">Hydrolase</keyword>
<feature type="domain" description="Endoribonuclease YicC-like N-terminal" evidence="6">
    <location>
        <begin position="2"/>
        <end position="156"/>
    </location>
</feature>
<reference evidence="8 9" key="1">
    <citation type="submission" date="2020-10" db="EMBL/GenBank/DDBJ databases">
        <title>ChiBAC.</title>
        <authorList>
            <person name="Zenner C."/>
            <person name="Hitch T.C.A."/>
            <person name="Clavel T."/>
        </authorList>
    </citation>
    <scope>NUCLEOTIDE SEQUENCE [LARGE SCALE GENOMIC DNA]</scope>
    <source>
        <strain evidence="8 9">DSM 108991</strain>
    </source>
</reference>
<comment type="similarity">
    <text evidence="5">Belongs to the YicC/YloC family.</text>
</comment>
<keyword evidence="9" id="KW-1185">Reference proteome</keyword>
<keyword evidence="3" id="KW-0255">Endonuclease</keyword>
<evidence type="ECO:0000256" key="1">
    <source>
        <dbReference type="ARBA" id="ARBA00001968"/>
    </source>
</evidence>
<sequence length="293" mass="33945">MIKSMTGFGRCEFADGERKFTVEMKGVNHRYLDVNIRMPKKLNFFETSIRSLLKQSVSRGKVDIFITYEDLSEGQAVLKYNASMAKEYMERLREMEEQFGLDNDVRVSTLSRYPEVLTMEEQALDEEEIWNCLKKAIEGAIAQFVETRTLEGENLRRDIIDKLDGMMELVDFIEVRSPQIIAEYREKLEEKVKELLQDTQIDDSRIAAEVVVFADKICTDEEVVRLKSHISHMKDVLLSDEAGIGRKLDFIAQEMNREANTILSKANDLEVSNRGIDLKTEIEKVREQIQNIE</sequence>
<dbReference type="InterPro" id="IPR013551">
    <property type="entry name" value="YicC-like_C"/>
</dbReference>
<feature type="domain" description="Endoribonuclease YicC-like C-terminal" evidence="7">
    <location>
        <begin position="173"/>
        <end position="293"/>
    </location>
</feature>
<evidence type="ECO:0000313" key="8">
    <source>
        <dbReference type="EMBL" id="MBE5061849.1"/>
    </source>
</evidence>
<evidence type="ECO:0000313" key="9">
    <source>
        <dbReference type="Proteomes" id="UP000758652"/>
    </source>
</evidence>
<evidence type="ECO:0000259" key="7">
    <source>
        <dbReference type="Pfam" id="PF08340"/>
    </source>
</evidence>
<comment type="cofactor">
    <cofactor evidence="1">
        <name>a divalent metal cation</name>
        <dbReference type="ChEBI" id="CHEBI:60240"/>
    </cofactor>
</comment>
<evidence type="ECO:0000256" key="2">
    <source>
        <dbReference type="ARBA" id="ARBA00022722"/>
    </source>
</evidence>
<dbReference type="PANTHER" id="PTHR30636:SF3">
    <property type="entry name" value="UPF0701 PROTEIN YICC"/>
    <property type="match status" value="1"/>
</dbReference>
<dbReference type="Pfam" id="PF03755">
    <property type="entry name" value="YicC-like_N"/>
    <property type="match status" value="1"/>
</dbReference>
<accession>A0ABR9RFV7</accession>
<dbReference type="PANTHER" id="PTHR30636">
    <property type="entry name" value="UPF0701 PROTEIN YICC"/>
    <property type="match status" value="1"/>
</dbReference>
<dbReference type="Proteomes" id="UP000758652">
    <property type="component" value="Unassembled WGS sequence"/>
</dbReference>
<evidence type="ECO:0000256" key="3">
    <source>
        <dbReference type="ARBA" id="ARBA00022759"/>
    </source>
</evidence>